<keyword evidence="7" id="KW-0408">Iron</keyword>
<dbReference type="PANTHER" id="PTHR11472">
    <property type="entry name" value="DNA REPAIR DEAD HELICASE RAD3/XP-D SUBFAMILY MEMBER"/>
    <property type="match status" value="1"/>
</dbReference>
<evidence type="ECO:0000256" key="3">
    <source>
        <dbReference type="ARBA" id="ARBA00022741"/>
    </source>
</evidence>
<dbReference type="STRING" id="1891926.Fuma_00267"/>
<proteinExistence type="inferred from homology"/>
<dbReference type="OrthoDB" id="9803913at2"/>
<dbReference type="SUPFAM" id="SSF52540">
    <property type="entry name" value="P-loop containing nucleoside triphosphate hydrolases"/>
    <property type="match status" value="1"/>
</dbReference>
<dbReference type="EC" id="5.6.2.3" evidence="12"/>
<evidence type="ECO:0000256" key="5">
    <source>
        <dbReference type="ARBA" id="ARBA00022806"/>
    </source>
</evidence>
<evidence type="ECO:0000313" key="16">
    <source>
        <dbReference type="EMBL" id="APZ90686.1"/>
    </source>
</evidence>
<dbReference type="Pfam" id="PF06733">
    <property type="entry name" value="DEAD_2"/>
    <property type="match status" value="1"/>
</dbReference>
<evidence type="ECO:0000256" key="8">
    <source>
        <dbReference type="ARBA" id="ARBA00023014"/>
    </source>
</evidence>
<dbReference type="PROSITE" id="PS51193">
    <property type="entry name" value="HELICASE_ATP_BIND_2"/>
    <property type="match status" value="1"/>
</dbReference>
<accession>A0A1P8W9E8</accession>
<evidence type="ECO:0000256" key="2">
    <source>
        <dbReference type="ARBA" id="ARBA00022723"/>
    </source>
</evidence>
<comment type="catalytic activity">
    <reaction evidence="13">
        <text>ATP + H2O = ADP + phosphate + H(+)</text>
        <dbReference type="Rhea" id="RHEA:13065"/>
        <dbReference type="ChEBI" id="CHEBI:15377"/>
        <dbReference type="ChEBI" id="CHEBI:15378"/>
        <dbReference type="ChEBI" id="CHEBI:30616"/>
        <dbReference type="ChEBI" id="CHEBI:43474"/>
        <dbReference type="ChEBI" id="CHEBI:456216"/>
        <dbReference type="EC" id="5.6.2.3"/>
    </reaction>
</comment>
<evidence type="ECO:0000256" key="9">
    <source>
        <dbReference type="ARBA" id="ARBA00023125"/>
    </source>
</evidence>
<keyword evidence="5 16" id="KW-0347">Helicase</keyword>
<dbReference type="InterPro" id="IPR011545">
    <property type="entry name" value="DEAD/DEAH_box_helicase_dom"/>
</dbReference>
<evidence type="ECO:0000256" key="10">
    <source>
        <dbReference type="ARBA" id="ARBA00023235"/>
    </source>
</evidence>
<dbReference type="FunFam" id="3.40.50.300:FF:000437">
    <property type="entry name" value="ATP-dependent DNA helicase DinG"/>
    <property type="match status" value="1"/>
</dbReference>
<dbReference type="Pfam" id="PF13307">
    <property type="entry name" value="Helicase_C_2"/>
    <property type="match status" value="1"/>
</dbReference>
<evidence type="ECO:0000313" key="17">
    <source>
        <dbReference type="Proteomes" id="UP000187735"/>
    </source>
</evidence>
<dbReference type="Pfam" id="PF00270">
    <property type="entry name" value="DEAD"/>
    <property type="match status" value="1"/>
</dbReference>
<organism evidence="16 17">
    <name type="scientific">Fuerstiella marisgermanici</name>
    <dbReference type="NCBI Taxonomy" id="1891926"/>
    <lineage>
        <taxon>Bacteria</taxon>
        <taxon>Pseudomonadati</taxon>
        <taxon>Planctomycetota</taxon>
        <taxon>Planctomycetia</taxon>
        <taxon>Planctomycetales</taxon>
        <taxon>Planctomycetaceae</taxon>
        <taxon>Fuerstiella</taxon>
    </lineage>
</organism>
<dbReference type="GO" id="GO:0051536">
    <property type="term" value="F:iron-sulfur cluster binding"/>
    <property type="evidence" value="ECO:0007669"/>
    <property type="project" value="UniProtKB-KW"/>
</dbReference>
<evidence type="ECO:0000256" key="6">
    <source>
        <dbReference type="ARBA" id="ARBA00022840"/>
    </source>
</evidence>
<dbReference type="GO" id="GO:0003677">
    <property type="term" value="F:DNA binding"/>
    <property type="evidence" value="ECO:0007669"/>
    <property type="project" value="UniProtKB-KW"/>
</dbReference>
<keyword evidence="17" id="KW-1185">Reference proteome</keyword>
<name>A0A1P8W9E8_9PLAN</name>
<evidence type="ECO:0000259" key="14">
    <source>
        <dbReference type="PROSITE" id="PS51193"/>
    </source>
</evidence>
<evidence type="ECO:0000259" key="15">
    <source>
        <dbReference type="PROSITE" id="PS51194"/>
    </source>
</evidence>
<dbReference type="GO" id="GO:0016818">
    <property type="term" value="F:hydrolase activity, acting on acid anhydrides, in phosphorus-containing anhydrides"/>
    <property type="evidence" value="ECO:0007669"/>
    <property type="project" value="InterPro"/>
</dbReference>
<dbReference type="InterPro" id="IPR014001">
    <property type="entry name" value="Helicase_ATP-bd"/>
</dbReference>
<dbReference type="GO" id="GO:0005524">
    <property type="term" value="F:ATP binding"/>
    <property type="evidence" value="ECO:0007669"/>
    <property type="project" value="UniProtKB-KW"/>
</dbReference>
<keyword evidence="4" id="KW-0378">Hydrolase</keyword>
<dbReference type="Proteomes" id="UP000187735">
    <property type="component" value="Chromosome"/>
</dbReference>
<keyword evidence="8" id="KW-0411">Iron-sulfur</keyword>
<evidence type="ECO:0000256" key="1">
    <source>
        <dbReference type="ARBA" id="ARBA00001966"/>
    </source>
</evidence>
<dbReference type="InterPro" id="IPR001650">
    <property type="entry name" value="Helicase_C-like"/>
</dbReference>
<evidence type="ECO:0000256" key="11">
    <source>
        <dbReference type="ARBA" id="ARBA00038058"/>
    </source>
</evidence>
<feature type="domain" description="Helicase ATP-binding" evidence="14">
    <location>
        <begin position="17"/>
        <end position="289"/>
    </location>
</feature>
<comment type="cofactor">
    <cofactor evidence="1">
        <name>[4Fe-4S] cluster</name>
        <dbReference type="ChEBI" id="CHEBI:49883"/>
    </cofactor>
</comment>
<dbReference type="InterPro" id="IPR027417">
    <property type="entry name" value="P-loop_NTPase"/>
</dbReference>
<evidence type="ECO:0000256" key="12">
    <source>
        <dbReference type="ARBA" id="ARBA00044969"/>
    </source>
</evidence>
<keyword evidence="3" id="KW-0547">Nucleotide-binding</keyword>
<evidence type="ECO:0000256" key="4">
    <source>
        <dbReference type="ARBA" id="ARBA00022801"/>
    </source>
</evidence>
<evidence type="ECO:0000256" key="7">
    <source>
        <dbReference type="ARBA" id="ARBA00023004"/>
    </source>
</evidence>
<feature type="domain" description="Helicase C-terminal" evidence="15">
    <location>
        <begin position="488"/>
        <end position="662"/>
    </location>
</feature>
<sequence length="671" mass="76302">MTDKPVSTAQVLGPDGSIAKRLKSYEVRPEQLALACSVEEAIANKHHLVAEAGTGVGKSFAYLVPAILAARQRRDKDAKAKKIIVSTHTISLQEQLITNDIPFLQAVLPVEFSAVLVKGRGNYISMRRAGKAVQRASQQMLFEMDGQRQLSQIYDWTSTTTDGSRSDLNFRPLPQVWDEVASDHGDCMRKRCPYHDDCFYYKARRRVWNADVLVVNHALFFSDLGLRRQGASILPDYDTVIFDEAHTAEAVAADHLGLKLSEGQIEYMLNKLYNDRSQRGILIAHKMEDAQRNVQHLRRLNKEFFYRIDDWSRRFGRSNGRLDRKPDLSNDVTPALYELATKLERKADQIKNESDQVELKSAAERCTALADNLTSWCDQREEASVYWIERSGAQKQRISLMSAPVEVGPILKDVLFNQNSTVVMTSATLAIGTEDFQFFRNRIGLTDGKDDRQGSPFDYQQQARLILSANMPDPSANNRDFQQECCKRIQRHLLETEGRAFVLFTSYGMMQFCAERLQGWLSEHDLTLYSQGKGMPRSAMLERFRKDDRAVLFGTDSFWQGVDVPGDDLQNVIITRLPFSVPDHPLLEARVDAIKARGGNPFQEYQVPEAIIKLKQGFGRLIRSRNDTGRVVILDPRILTKYYGRLFLKSLPDCRVEIDNGETIDPMPARH</sequence>
<protein>
    <recommendedName>
        <fullName evidence="12">DNA 5'-3' helicase</fullName>
        <ecNumber evidence="12">5.6.2.3</ecNumber>
    </recommendedName>
</protein>
<dbReference type="GO" id="GO:0043139">
    <property type="term" value="F:5'-3' DNA helicase activity"/>
    <property type="evidence" value="ECO:0007669"/>
    <property type="project" value="UniProtKB-EC"/>
</dbReference>
<dbReference type="InterPro" id="IPR014013">
    <property type="entry name" value="Helic_SF1/SF2_ATP-bd_DinG/Rad3"/>
</dbReference>
<keyword evidence="9" id="KW-0238">DNA-binding</keyword>
<comment type="similarity">
    <text evidence="11">Belongs to the helicase family. DinG subfamily.</text>
</comment>
<dbReference type="PANTHER" id="PTHR11472:SF34">
    <property type="entry name" value="REGULATOR OF TELOMERE ELONGATION HELICASE 1"/>
    <property type="match status" value="1"/>
</dbReference>
<dbReference type="AlphaFoldDB" id="A0A1P8W9E8"/>
<gene>
    <name evidence="16" type="primary">dinG</name>
    <name evidence="16" type="ORF">Fuma_00267</name>
</gene>
<keyword evidence="2" id="KW-0479">Metal-binding</keyword>
<dbReference type="GO" id="GO:0006139">
    <property type="term" value="P:nucleobase-containing compound metabolic process"/>
    <property type="evidence" value="ECO:0007669"/>
    <property type="project" value="InterPro"/>
</dbReference>
<dbReference type="InterPro" id="IPR010614">
    <property type="entry name" value="RAD3-like_helicase_DEAD"/>
</dbReference>
<dbReference type="InterPro" id="IPR006555">
    <property type="entry name" value="ATP-dep_Helicase_C"/>
</dbReference>
<keyword evidence="6" id="KW-0067">ATP-binding</keyword>
<dbReference type="GO" id="GO:0046872">
    <property type="term" value="F:metal ion binding"/>
    <property type="evidence" value="ECO:0007669"/>
    <property type="project" value="UniProtKB-KW"/>
</dbReference>
<dbReference type="InterPro" id="IPR045028">
    <property type="entry name" value="DinG/Rad3-like"/>
</dbReference>
<dbReference type="PROSITE" id="PS51194">
    <property type="entry name" value="HELICASE_CTER"/>
    <property type="match status" value="1"/>
</dbReference>
<dbReference type="SMART" id="SM00491">
    <property type="entry name" value="HELICc2"/>
    <property type="match status" value="1"/>
</dbReference>
<dbReference type="RefSeq" id="WP_077022543.1">
    <property type="nucleotide sequence ID" value="NZ_CP017641.1"/>
</dbReference>
<dbReference type="SMART" id="SM00487">
    <property type="entry name" value="DEXDc"/>
    <property type="match status" value="1"/>
</dbReference>
<evidence type="ECO:0000256" key="13">
    <source>
        <dbReference type="ARBA" id="ARBA00048954"/>
    </source>
</evidence>
<keyword evidence="10" id="KW-0413">Isomerase</keyword>
<reference evidence="16 17" key="1">
    <citation type="journal article" date="2016" name="Front. Microbiol.">
        <title>Fuerstia marisgermanicae gen. nov., sp. nov., an Unusual Member of the Phylum Planctomycetes from the German Wadden Sea.</title>
        <authorList>
            <person name="Kohn T."/>
            <person name="Heuer A."/>
            <person name="Jogler M."/>
            <person name="Vollmers J."/>
            <person name="Boedeker C."/>
            <person name="Bunk B."/>
            <person name="Rast P."/>
            <person name="Borchert D."/>
            <person name="Glockner I."/>
            <person name="Freese H.M."/>
            <person name="Klenk H.P."/>
            <person name="Overmann J."/>
            <person name="Kaster A.K."/>
            <person name="Rohde M."/>
            <person name="Wiegand S."/>
            <person name="Jogler C."/>
        </authorList>
    </citation>
    <scope>NUCLEOTIDE SEQUENCE [LARGE SCALE GENOMIC DNA]</scope>
    <source>
        <strain evidence="16 17">NH11</strain>
    </source>
</reference>
<dbReference type="KEGG" id="fmr:Fuma_00267"/>
<dbReference type="EMBL" id="CP017641">
    <property type="protein sequence ID" value="APZ90686.1"/>
    <property type="molecule type" value="Genomic_DNA"/>
</dbReference>
<dbReference type="Gene3D" id="3.40.50.300">
    <property type="entry name" value="P-loop containing nucleotide triphosphate hydrolases"/>
    <property type="match status" value="2"/>
</dbReference>